<feature type="domain" description="HTH tetR-type" evidence="3">
    <location>
        <begin position="6"/>
        <end position="66"/>
    </location>
</feature>
<dbReference type="AlphaFoldDB" id="D1PIR0"/>
<protein>
    <submittedName>
        <fullName evidence="4">Transcriptional regulator, TetR family</fullName>
    </submittedName>
</protein>
<dbReference type="HOGENOM" id="CLU_100170_0_0_9"/>
<dbReference type="InterPro" id="IPR009057">
    <property type="entry name" value="Homeodomain-like_sf"/>
</dbReference>
<dbReference type="SUPFAM" id="SSF46689">
    <property type="entry name" value="Homeodomain-like"/>
    <property type="match status" value="1"/>
</dbReference>
<dbReference type="Pfam" id="PF00440">
    <property type="entry name" value="TetR_N"/>
    <property type="match status" value="1"/>
</dbReference>
<dbReference type="EMBL" id="ACBY02000011">
    <property type="protein sequence ID" value="EFB77419.1"/>
    <property type="molecule type" value="Genomic_DNA"/>
</dbReference>
<dbReference type="Proteomes" id="UP000003438">
    <property type="component" value="Unassembled WGS sequence"/>
</dbReference>
<dbReference type="PROSITE" id="PS50977">
    <property type="entry name" value="HTH_TETR_2"/>
    <property type="match status" value="1"/>
</dbReference>
<dbReference type="STRING" id="411471.SUBVAR_04225"/>
<reference evidence="4" key="1">
    <citation type="submission" date="2009-12" db="EMBL/GenBank/DDBJ databases">
        <authorList>
            <person name="Weinstock G."/>
            <person name="Sodergren E."/>
            <person name="Clifton S."/>
            <person name="Fulton L."/>
            <person name="Fulton B."/>
            <person name="Courtney L."/>
            <person name="Fronick C."/>
            <person name="Harrison M."/>
            <person name="Strong C."/>
            <person name="Farmer C."/>
            <person name="Delahaunty K."/>
            <person name="Markovic C."/>
            <person name="Hall O."/>
            <person name="Minx P."/>
            <person name="Tomlinson C."/>
            <person name="Mitreva M."/>
            <person name="Nelson J."/>
            <person name="Hou S."/>
            <person name="Wollam A."/>
            <person name="Pepin K.H."/>
            <person name="Johnson M."/>
            <person name="Bhonagiri V."/>
            <person name="Nash W.E."/>
            <person name="Warren W."/>
            <person name="Chinwalla A."/>
            <person name="Mardis E.R."/>
            <person name="Wilson R.K."/>
        </authorList>
    </citation>
    <scope>NUCLEOTIDE SEQUENCE [LARGE SCALE GENOMIC DNA]</scope>
    <source>
        <strain evidence="4">DSM 15176</strain>
    </source>
</reference>
<evidence type="ECO:0000256" key="2">
    <source>
        <dbReference type="PROSITE-ProRule" id="PRU00335"/>
    </source>
</evidence>
<dbReference type="RefSeq" id="WP_007045672.1">
    <property type="nucleotide sequence ID" value="NZ_GG704769.1"/>
</dbReference>
<comment type="caution">
    <text evidence="4">The sequence shown here is derived from an EMBL/GenBank/DDBJ whole genome shotgun (WGS) entry which is preliminary data.</text>
</comment>
<evidence type="ECO:0000313" key="5">
    <source>
        <dbReference type="Proteomes" id="UP000003438"/>
    </source>
</evidence>
<dbReference type="eggNOG" id="COG1309">
    <property type="taxonomic scope" value="Bacteria"/>
</dbReference>
<proteinExistence type="predicted"/>
<feature type="DNA-binding region" description="H-T-H motif" evidence="2">
    <location>
        <begin position="29"/>
        <end position="48"/>
    </location>
</feature>
<dbReference type="OrthoDB" id="66596at2"/>
<dbReference type="GO" id="GO:0003677">
    <property type="term" value="F:DNA binding"/>
    <property type="evidence" value="ECO:0007669"/>
    <property type="project" value="UniProtKB-UniRule"/>
</dbReference>
<evidence type="ECO:0000259" key="3">
    <source>
        <dbReference type="PROSITE" id="PS50977"/>
    </source>
</evidence>
<evidence type="ECO:0000256" key="1">
    <source>
        <dbReference type="ARBA" id="ARBA00023125"/>
    </source>
</evidence>
<accession>D1PIR0</accession>
<keyword evidence="5" id="KW-1185">Reference proteome</keyword>
<gene>
    <name evidence="4" type="ORF">SUBVAR_04225</name>
</gene>
<dbReference type="InterPro" id="IPR001647">
    <property type="entry name" value="HTH_TetR"/>
</dbReference>
<keyword evidence="1 2" id="KW-0238">DNA-binding</keyword>
<sequence length="196" mass="23353">MPRTKQIEKEDILRAATEIIRQKGEGALTVRSIAGELGCSTQPLYYEFENVEQLRAALLPYVREHYLQFRCSNYKEFGRHFLNFARQEKELFRFVYLRRRAPGETLLDDINFDETIRLLSQNLEMDPETARRMHHQMQYRCYGMGVMLATDYCELTEAQIEAELTEFYIIILRHYKGITDDAQLQYWLGRSRHLIL</sequence>
<evidence type="ECO:0000313" key="4">
    <source>
        <dbReference type="EMBL" id="EFB77419.1"/>
    </source>
</evidence>
<dbReference type="Gene3D" id="1.10.357.10">
    <property type="entry name" value="Tetracycline Repressor, domain 2"/>
    <property type="match status" value="1"/>
</dbReference>
<name>D1PIR0_9FIRM</name>
<organism evidence="4 5">
    <name type="scientific">Subdoligranulum variabile DSM 15176</name>
    <dbReference type="NCBI Taxonomy" id="411471"/>
    <lineage>
        <taxon>Bacteria</taxon>
        <taxon>Bacillati</taxon>
        <taxon>Bacillota</taxon>
        <taxon>Clostridia</taxon>
        <taxon>Eubacteriales</taxon>
        <taxon>Oscillospiraceae</taxon>
        <taxon>Subdoligranulum</taxon>
    </lineage>
</organism>